<proteinExistence type="predicted"/>
<protein>
    <submittedName>
        <fullName evidence="1">Uncharacterized protein</fullName>
    </submittedName>
</protein>
<dbReference type="EMBL" id="BPQB01000012">
    <property type="protein sequence ID" value="GJE89379.1"/>
    <property type="molecule type" value="Genomic_DNA"/>
</dbReference>
<accession>A0A9P3LCA8</accession>
<evidence type="ECO:0000313" key="2">
    <source>
        <dbReference type="Proteomes" id="UP000703269"/>
    </source>
</evidence>
<evidence type="ECO:0000313" key="1">
    <source>
        <dbReference type="EMBL" id="GJE89379.1"/>
    </source>
</evidence>
<name>A0A9P3LCA8_9APHY</name>
<sequence length="120" mass="13272">MPYVAHEYANGLRRRIVVAIAEAVQAKSDEDMTTVATGLQWASGRWYKGHGASTSTFGNAVQHFKLASMLGFDGHYHVVLCEAVGLMADPTYYYMRFKFTSPPSGAELRNAINWACSNFS</sequence>
<dbReference type="Proteomes" id="UP000703269">
    <property type="component" value="Unassembled WGS sequence"/>
</dbReference>
<keyword evidence="2" id="KW-1185">Reference proteome</keyword>
<gene>
    <name evidence="1" type="ORF">PsYK624_054790</name>
</gene>
<dbReference type="AlphaFoldDB" id="A0A9P3LCA8"/>
<comment type="caution">
    <text evidence="1">The sequence shown here is derived from an EMBL/GenBank/DDBJ whole genome shotgun (WGS) entry which is preliminary data.</text>
</comment>
<reference evidence="1 2" key="1">
    <citation type="submission" date="2021-08" db="EMBL/GenBank/DDBJ databases">
        <title>Draft Genome Sequence of Phanerochaete sordida strain YK-624.</title>
        <authorList>
            <person name="Mori T."/>
            <person name="Dohra H."/>
            <person name="Suzuki T."/>
            <person name="Kawagishi H."/>
            <person name="Hirai H."/>
        </authorList>
    </citation>
    <scope>NUCLEOTIDE SEQUENCE [LARGE SCALE GENOMIC DNA]</scope>
    <source>
        <strain evidence="1 2">YK-624</strain>
    </source>
</reference>
<organism evidence="1 2">
    <name type="scientific">Phanerochaete sordida</name>
    <dbReference type="NCBI Taxonomy" id="48140"/>
    <lineage>
        <taxon>Eukaryota</taxon>
        <taxon>Fungi</taxon>
        <taxon>Dikarya</taxon>
        <taxon>Basidiomycota</taxon>
        <taxon>Agaricomycotina</taxon>
        <taxon>Agaricomycetes</taxon>
        <taxon>Polyporales</taxon>
        <taxon>Phanerochaetaceae</taxon>
        <taxon>Phanerochaete</taxon>
    </lineage>
</organism>